<dbReference type="InParanoid" id="L5JYJ6"/>
<dbReference type="Proteomes" id="UP000010552">
    <property type="component" value="Unassembled WGS sequence"/>
</dbReference>
<feature type="region of interest" description="Disordered" evidence="1">
    <location>
        <begin position="1"/>
        <end position="26"/>
    </location>
</feature>
<feature type="compositionally biased region" description="Low complexity" evidence="1">
    <location>
        <begin position="77"/>
        <end position="95"/>
    </location>
</feature>
<sequence>METRGAPRSLAAPTSQALAAAPSAKQGRVAAMMTRIDGTEWGPEVDPPPVRNLENGFLSAPSHCLVSQAPPLLHPAPRFNGRRSSGPGPGSPLFSLFSPRATTSIVMAPKREMAEFECARARAAVPTAADSPCDTSSARDASFAACVPEH</sequence>
<gene>
    <name evidence="2" type="ORF">PAL_GLEAN10002947</name>
</gene>
<organism evidence="2 3">
    <name type="scientific">Pteropus alecto</name>
    <name type="common">Black flying fox</name>
    <dbReference type="NCBI Taxonomy" id="9402"/>
    <lineage>
        <taxon>Eukaryota</taxon>
        <taxon>Metazoa</taxon>
        <taxon>Chordata</taxon>
        <taxon>Craniata</taxon>
        <taxon>Vertebrata</taxon>
        <taxon>Euteleostomi</taxon>
        <taxon>Mammalia</taxon>
        <taxon>Eutheria</taxon>
        <taxon>Laurasiatheria</taxon>
        <taxon>Chiroptera</taxon>
        <taxon>Yinpterochiroptera</taxon>
        <taxon>Pteropodoidea</taxon>
        <taxon>Pteropodidae</taxon>
        <taxon>Pteropodinae</taxon>
        <taxon>Pteropus</taxon>
    </lineage>
</organism>
<accession>L5JYJ6</accession>
<protein>
    <submittedName>
        <fullName evidence="2">Uncharacterized protein</fullName>
    </submittedName>
</protein>
<evidence type="ECO:0000313" key="2">
    <source>
        <dbReference type="EMBL" id="ELK03586.1"/>
    </source>
</evidence>
<feature type="compositionally biased region" description="Low complexity" evidence="1">
    <location>
        <begin position="9"/>
        <end position="24"/>
    </location>
</feature>
<reference evidence="3" key="1">
    <citation type="journal article" date="2013" name="Science">
        <title>Comparative analysis of bat genomes provides insight into the evolution of flight and immunity.</title>
        <authorList>
            <person name="Zhang G."/>
            <person name="Cowled C."/>
            <person name="Shi Z."/>
            <person name="Huang Z."/>
            <person name="Bishop-Lilly K.A."/>
            <person name="Fang X."/>
            <person name="Wynne J.W."/>
            <person name="Xiong Z."/>
            <person name="Baker M.L."/>
            <person name="Zhao W."/>
            <person name="Tachedjian M."/>
            <person name="Zhu Y."/>
            <person name="Zhou P."/>
            <person name="Jiang X."/>
            <person name="Ng J."/>
            <person name="Yang L."/>
            <person name="Wu L."/>
            <person name="Xiao J."/>
            <person name="Feng Y."/>
            <person name="Chen Y."/>
            <person name="Sun X."/>
            <person name="Zhang Y."/>
            <person name="Marsh G.A."/>
            <person name="Crameri G."/>
            <person name="Broder C.C."/>
            <person name="Frey K.G."/>
            <person name="Wang L.F."/>
            <person name="Wang J."/>
        </authorList>
    </citation>
    <scope>NUCLEOTIDE SEQUENCE [LARGE SCALE GENOMIC DNA]</scope>
</reference>
<dbReference type="AlphaFoldDB" id="L5JYJ6"/>
<evidence type="ECO:0000256" key="1">
    <source>
        <dbReference type="SAM" id="MobiDB-lite"/>
    </source>
</evidence>
<dbReference type="EMBL" id="KB031079">
    <property type="protein sequence ID" value="ELK03586.1"/>
    <property type="molecule type" value="Genomic_DNA"/>
</dbReference>
<keyword evidence="3" id="KW-1185">Reference proteome</keyword>
<proteinExistence type="predicted"/>
<name>L5JYJ6_PTEAL</name>
<feature type="region of interest" description="Disordered" evidence="1">
    <location>
        <begin position="75"/>
        <end position="95"/>
    </location>
</feature>
<evidence type="ECO:0000313" key="3">
    <source>
        <dbReference type="Proteomes" id="UP000010552"/>
    </source>
</evidence>